<keyword evidence="5 9" id="KW-0169">Cobalamin biosynthesis</keyword>
<keyword evidence="7 9" id="KW-1133">Transmembrane helix</keyword>
<gene>
    <name evidence="9" type="primary">cobD</name>
    <name evidence="10" type="ORF">SAMN05192532_101339</name>
</gene>
<dbReference type="HAMAP" id="MF_00024">
    <property type="entry name" value="CobD_CbiB"/>
    <property type="match status" value="1"/>
</dbReference>
<dbReference type="GO" id="GO:0005886">
    <property type="term" value="C:plasma membrane"/>
    <property type="evidence" value="ECO:0007669"/>
    <property type="project" value="UniProtKB-SubCell"/>
</dbReference>
<dbReference type="STRING" id="930128.SAMN05192532_101339"/>
<name>A0A1I1ZMW8_9BACI</name>
<dbReference type="GO" id="GO:0009236">
    <property type="term" value="P:cobalamin biosynthetic process"/>
    <property type="evidence" value="ECO:0007669"/>
    <property type="project" value="UniProtKB-UniRule"/>
</dbReference>
<accession>A0A1I1ZMW8</accession>
<dbReference type="Proteomes" id="UP000199516">
    <property type="component" value="Unassembled WGS sequence"/>
</dbReference>
<evidence type="ECO:0000313" key="10">
    <source>
        <dbReference type="EMBL" id="SFE33031.1"/>
    </source>
</evidence>
<dbReference type="AlphaFoldDB" id="A0A1I1ZMW8"/>
<feature type="transmembrane region" description="Helical" evidence="9">
    <location>
        <begin position="160"/>
        <end position="177"/>
    </location>
</feature>
<dbReference type="UniPathway" id="UPA00148"/>
<keyword evidence="11" id="KW-1185">Reference proteome</keyword>
<dbReference type="EMBL" id="FONT01000001">
    <property type="protein sequence ID" value="SFE33031.1"/>
    <property type="molecule type" value="Genomic_DNA"/>
</dbReference>
<dbReference type="GO" id="GO:0048472">
    <property type="term" value="F:threonine-phosphate decarboxylase activity"/>
    <property type="evidence" value="ECO:0007669"/>
    <property type="project" value="InterPro"/>
</dbReference>
<sequence length="324" mass="36412">MMVIAHVTALTLAYLLDLLFGDPRTKYHPVVLMGNMISTFERLFNKGRARKWKGLIATLIPGLAIAMIVFLFMAVAYHVHLAIGVLLEACILWGCIGGKSMISHIENIYEHLENRQIKAARQETAMIVSRDTTQLSEEEMVRASLESIGENISDSVTAPMLYALIGGAPLAVFYRFMNTSDAMIGYRTSRYEQYGWGAARIDDVLNLIPSRITALCMTTAVWYVNQTKWLQAFKVTWEHAKLHESPNAGYGEAAMAGILNVRLGGPTKYRGEMIDRPFFGRGERKLDIPCLQDGLLVWRVTLVHFIVFLWMFGGVTWLTQSVLS</sequence>
<evidence type="ECO:0000256" key="1">
    <source>
        <dbReference type="ARBA" id="ARBA00004651"/>
    </source>
</evidence>
<evidence type="ECO:0000256" key="5">
    <source>
        <dbReference type="ARBA" id="ARBA00022573"/>
    </source>
</evidence>
<feature type="transmembrane region" description="Helical" evidence="9">
    <location>
        <begin position="54"/>
        <end position="74"/>
    </location>
</feature>
<evidence type="ECO:0000256" key="2">
    <source>
        <dbReference type="ARBA" id="ARBA00004953"/>
    </source>
</evidence>
<keyword evidence="6 9" id="KW-0812">Transmembrane</keyword>
<dbReference type="NCBIfam" id="TIGR00380">
    <property type="entry name" value="cobal_cbiB"/>
    <property type="match status" value="1"/>
</dbReference>
<comment type="function">
    <text evidence="9">Converts cobyric acid to cobinamide by the addition of aminopropanol on the F carboxylic group.</text>
</comment>
<evidence type="ECO:0000256" key="9">
    <source>
        <dbReference type="HAMAP-Rule" id="MF_00024"/>
    </source>
</evidence>
<protein>
    <recommendedName>
        <fullName evidence="9">Cobalamin biosynthesis protein CobD</fullName>
    </recommendedName>
</protein>
<dbReference type="Pfam" id="PF03186">
    <property type="entry name" value="CobD_Cbib"/>
    <property type="match status" value="1"/>
</dbReference>
<feature type="transmembrane region" description="Helical" evidence="9">
    <location>
        <begin position="296"/>
        <end position="318"/>
    </location>
</feature>
<dbReference type="RefSeq" id="WP_091656502.1">
    <property type="nucleotide sequence ID" value="NZ_FONT01000001.1"/>
</dbReference>
<dbReference type="OrthoDB" id="9811967at2"/>
<evidence type="ECO:0000313" key="11">
    <source>
        <dbReference type="Proteomes" id="UP000199516"/>
    </source>
</evidence>
<dbReference type="InterPro" id="IPR004485">
    <property type="entry name" value="Cobalamin_biosynth_CobD/CbiB"/>
</dbReference>
<evidence type="ECO:0000256" key="3">
    <source>
        <dbReference type="ARBA" id="ARBA00006263"/>
    </source>
</evidence>
<reference evidence="10" key="1">
    <citation type="submission" date="2016-10" db="EMBL/GenBank/DDBJ databases">
        <authorList>
            <person name="de Groot N.N."/>
        </authorList>
    </citation>
    <scope>NUCLEOTIDE SEQUENCE [LARGE SCALE GENOMIC DNA]</scope>
    <source>
        <strain evidence="10">DSM 23995</strain>
    </source>
</reference>
<evidence type="ECO:0000256" key="6">
    <source>
        <dbReference type="ARBA" id="ARBA00022692"/>
    </source>
</evidence>
<dbReference type="PANTHER" id="PTHR34308">
    <property type="entry name" value="COBALAMIN BIOSYNTHESIS PROTEIN CBIB"/>
    <property type="match status" value="1"/>
</dbReference>
<comment type="subcellular location">
    <subcellularLocation>
        <location evidence="1 9">Cell membrane</location>
        <topology evidence="1 9">Multi-pass membrane protein</topology>
    </subcellularLocation>
</comment>
<dbReference type="PANTHER" id="PTHR34308:SF1">
    <property type="entry name" value="COBALAMIN BIOSYNTHESIS PROTEIN CBIB"/>
    <property type="match status" value="1"/>
</dbReference>
<keyword evidence="4 9" id="KW-1003">Cell membrane</keyword>
<evidence type="ECO:0000256" key="7">
    <source>
        <dbReference type="ARBA" id="ARBA00022989"/>
    </source>
</evidence>
<organism evidence="10 11">
    <name type="scientific">Alteribacillus iranensis</name>
    <dbReference type="NCBI Taxonomy" id="930128"/>
    <lineage>
        <taxon>Bacteria</taxon>
        <taxon>Bacillati</taxon>
        <taxon>Bacillota</taxon>
        <taxon>Bacilli</taxon>
        <taxon>Bacillales</taxon>
        <taxon>Bacillaceae</taxon>
        <taxon>Alteribacillus</taxon>
    </lineage>
</organism>
<proteinExistence type="inferred from homology"/>
<evidence type="ECO:0000256" key="4">
    <source>
        <dbReference type="ARBA" id="ARBA00022475"/>
    </source>
</evidence>
<keyword evidence="8 9" id="KW-0472">Membrane</keyword>
<evidence type="ECO:0000256" key="8">
    <source>
        <dbReference type="ARBA" id="ARBA00023136"/>
    </source>
</evidence>
<comment type="pathway">
    <text evidence="2 9">Cofactor biosynthesis; adenosylcobalamin biosynthesis.</text>
</comment>
<dbReference type="GO" id="GO:0015420">
    <property type="term" value="F:ABC-type vitamin B12 transporter activity"/>
    <property type="evidence" value="ECO:0007669"/>
    <property type="project" value="UniProtKB-UniRule"/>
</dbReference>
<comment type="similarity">
    <text evidence="3 9">Belongs to the CobD/CbiB family.</text>
</comment>
<comment type="caution">
    <text evidence="9">Lacks conserved residue(s) required for the propagation of feature annotation.</text>
</comment>